<proteinExistence type="predicted"/>
<sequence>MGATKPICFKDGWSVKSKIAVVERKINAKN</sequence>
<comment type="caution">
    <text evidence="1">The sequence shown here is derived from an EMBL/GenBank/DDBJ whole genome shotgun (WGS) entry which is preliminary data.</text>
</comment>
<evidence type="ECO:0000313" key="2">
    <source>
        <dbReference type="Proteomes" id="UP000188268"/>
    </source>
</evidence>
<protein>
    <submittedName>
        <fullName evidence="1">Uncharacterized protein</fullName>
    </submittedName>
</protein>
<evidence type="ECO:0000313" key="1">
    <source>
        <dbReference type="EMBL" id="OMO78053.1"/>
    </source>
</evidence>
<reference evidence="1 2" key="1">
    <citation type="submission" date="2013-09" db="EMBL/GenBank/DDBJ databases">
        <title>Corchorus capsularis genome sequencing.</title>
        <authorList>
            <person name="Alam M."/>
            <person name="Haque M.S."/>
            <person name="Islam M.S."/>
            <person name="Emdad E.M."/>
            <person name="Islam M.M."/>
            <person name="Ahmed B."/>
            <person name="Halim A."/>
            <person name="Hossen Q.M.M."/>
            <person name="Hossain M.Z."/>
            <person name="Ahmed R."/>
            <person name="Khan M.M."/>
            <person name="Islam R."/>
            <person name="Rashid M.M."/>
            <person name="Khan S.A."/>
            <person name="Rahman M.S."/>
            <person name="Alam M."/>
        </authorList>
    </citation>
    <scope>NUCLEOTIDE SEQUENCE [LARGE SCALE GENOMIC DNA]</scope>
    <source>
        <strain evidence="2">cv. CVL-1</strain>
        <tissue evidence="1">Whole seedling</tissue>
    </source>
</reference>
<dbReference type="Gramene" id="OMO78053">
    <property type="protein sequence ID" value="OMO78053"/>
    <property type="gene ID" value="CCACVL1_14680"/>
</dbReference>
<dbReference type="EMBL" id="AWWV01010622">
    <property type="protein sequence ID" value="OMO78053.1"/>
    <property type="molecule type" value="Genomic_DNA"/>
</dbReference>
<organism evidence="1 2">
    <name type="scientific">Corchorus capsularis</name>
    <name type="common">Jute</name>
    <dbReference type="NCBI Taxonomy" id="210143"/>
    <lineage>
        <taxon>Eukaryota</taxon>
        <taxon>Viridiplantae</taxon>
        <taxon>Streptophyta</taxon>
        <taxon>Embryophyta</taxon>
        <taxon>Tracheophyta</taxon>
        <taxon>Spermatophyta</taxon>
        <taxon>Magnoliopsida</taxon>
        <taxon>eudicotyledons</taxon>
        <taxon>Gunneridae</taxon>
        <taxon>Pentapetalae</taxon>
        <taxon>rosids</taxon>
        <taxon>malvids</taxon>
        <taxon>Malvales</taxon>
        <taxon>Malvaceae</taxon>
        <taxon>Grewioideae</taxon>
        <taxon>Apeibeae</taxon>
        <taxon>Corchorus</taxon>
    </lineage>
</organism>
<accession>A0A1R3I659</accession>
<dbReference type="AlphaFoldDB" id="A0A1R3I659"/>
<keyword evidence="2" id="KW-1185">Reference proteome</keyword>
<gene>
    <name evidence="1" type="ORF">CCACVL1_14680</name>
</gene>
<name>A0A1R3I659_COCAP</name>
<dbReference type="Proteomes" id="UP000188268">
    <property type="component" value="Unassembled WGS sequence"/>
</dbReference>